<dbReference type="EMBL" id="BMOM01000018">
    <property type="protein sequence ID" value="GGM13499.1"/>
    <property type="molecule type" value="Genomic_DNA"/>
</dbReference>
<keyword evidence="5" id="KW-1185">Reference proteome</keyword>
<dbReference type="CDD" id="cd03360">
    <property type="entry name" value="LbH_AT_putative"/>
    <property type="match status" value="1"/>
</dbReference>
<dbReference type="Pfam" id="PF17836">
    <property type="entry name" value="PglD_N"/>
    <property type="match status" value="1"/>
</dbReference>
<dbReference type="PANTHER" id="PTHR43300:SF7">
    <property type="entry name" value="UDP-N-ACETYLBACILLOSAMINE N-ACETYLTRANSFERASE"/>
    <property type="match status" value="1"/>
</dbReference>
<dbReference type="InterPro" id="IPR050179">
    <property type="entry name" value="Trans_hexapeptide_repeat"/>
</dbReference>
<dbReference type="PROSITE" id="PS00101">
    <property type="entry name" value="HEXAPEP_TRANSFERASES"/>
    <property type="match status" value="1"/>
</dbReference>
<name>A0ABQ2GV64_9DEIO</name>
<reference evidence="5" key="1">
    <citation type="journal article" date="2019" name="Int. J. Syst. Evol. Microbiol.">
        <title>The Global Catalogue of Microorganisms (GCM) 10K type strain sequencing project: providing services to taxonomists for standard genome sequencing and annotation.</title>
        <authorList>
            <consortium name="The Broad Institute Genomics Platform"/>
            <consortium name="The Broad Institute Genome Sequencing Center for Infectious Disease"/>
            <person name="Wu L."/>
            <person name="Ma J."/>
        </authorList>
    </citation>
    <scope>NUCLEOTIDE SEQUENCE [LARGE SCALE GENOMIC DNA]</scope>
    <source>
        <strain evidence="5">JCM 15443</strain>
    </source>
</reference>
<dbReference type="InterPro" id="IPR020019">
    <property type="entry name" value="AcTrfase_PglD-like"/>
</dbReference>
<keyword evidence="2" id="KW-0677">Repeat</keyword>
<proteinExistence type="predicted"/>
<dbReference type="GO" id="GO:0016740">
    <property type="term" value="F:transferase activity"/>
    <property type="evidence" value="ECO:0007669"/>
    <property type="project" value="UniProtKB-KW"/>
</dbReference>
<comment type="caution">
    <text evidence="4">The sequence shown here is derived from an EMBL/GenBank/DDBJ whole genome shotgun (WGS) entry which is preliminary data.</text>
</comment>
<dbReference type="NCBIfam" id="TIGR03570">
    <property type="entry name" value="NeuD_NnaD"/>
    <property type="match status" value="1"/>
</dbReference>
<evidence type="ECO:0000256" key="1">
    <source>
        <dbReference type="ARBA" id="ARBA00022679"/>
    </source>
</evidence>
<gene>
    <name evidence="4" type="primary">perB</name>
    <name evidence="4" type="ORF">GCM10010841_22620</name>
</gene>
<evidence type="ECO:0000259" key="3">
    <source>
        <dbReference type="Pfam" id="PF17836"/>
    </source>
</evidence>
<accession>A0ABQ2GV64</accession>
<organism evidence="4 5">
    <name type="scientific">Deinococcus aerophilus</name>
    <dbReference type="NCBI Taxonomy" id="522488"/>
    <lineage>
        <taxon>Bacteria</taxon>
        <taxon>Thermotogati</taxon>
        <taxon>Deinococcota</taxon>
        <taxon>Deinococci</taxon>
        <taxon>Deinococcales</taxon>
        <taxon>Deinococcaceae</taxon>
        <taxon>Deinococcus</taxon>
    </lineage>
</organism>
<dbReference type="InterPro" id="IPR011004">
    <property type="entry name" value="Trimer_LpxA-like_sf"/>
</dbReference>
<feature type="domain" description="PglD N-terminal" evidence="3">
    <location>
        <begin position="3"/>
        <end position="77"/>
    </location>
</feature>
<dbReference type="InterPro" id="IPR041561">
    <property type="entry name" value="PglD_N"/>
</dbReference>
<dbReference type="Proteomes" id="UP000661918">
    <property type="component" value="Unassembled WGS sequence"/>
</dbReference>
<evidence type="ECO:0000256" key="2">
    <source>
        <dbReference type="ARBA" id="ARBA00022737"/>
    </source>
</evidence>
<evidence type="ECO:0000313" key="4">
    <source>
        <dbReference type="EMBL" id="GGM13499.1"/>
    </source>
</evidence>
<dbReference type="PANTHER" id="PTHR43300">
    <property type="entry name" value="ACETYLTRANSFERASE"/>
    <property type="match status" value="1"/>
</dbReference>
<evidence type="ECO:0000313" key="5">
    <source>
        <dbReference type="Proteomes" id="UP000661918"/>
    </source>
</evidence>
<dbReference type="RefSeq" id="WP_188904469.1">
    <property type="nucleotide sequence ID" value="NZ_BMOM01000018.1"/>
</dbReference>
<keyword evidence="1 4" id="KW-0808">Transferase</keyword>
<sequence>MSKVLVVGAGGHAKVVIATLRAAGWDVIGVLDDRPESWGNSVLGYPVHGGLDGLKGTRHRAVLAIGNNAVRRDIAARFPNTEWTSAIHPAATVHESVQVGPGTVIFAGAVIQPDTVLGSQVIVNTGATVDHDCVLEDYVHVAPGTQLAGGVQLEEGAFLGIGSVVTPGIRVEKWTTVGAGSVVIRSLPAHCVAVGVPARVREETKS</sequence>
<protein>
    <submittedName>
        <fullName evidence="4">Hexapeptide transferase</fullName>
    </submittedName>
</protein>
<dbReference type="SUPFAM" id="SSF51161">
    <property type="entry name" value="Trimeric LpxA-like enzymes"/>
    <property type="match status" value="1"/>
</dbReference>
<dbReference type="InterPro" id="IPR018357">
    <property type="entry name" value="Hexapep_transf_CS"/>
</dbReference>
<dbReference type="Gene3D" id="2.160.10.10">
    <property type="entry name" value="Hexapeptide repeat proteins"/>
    <property type="match status" value="1"/>
</dbReference>
<dbReference type="Gene3D" id="3.40.50.20">
    <property type="match status" value="1"/>
</dbReference>